<gene>
    <name evidence="1" type="ORF">RUM44_013530</name>
</gene>
<name>A0ABR1BJ47_POLSC</name>
<dbReference type="Proteomes" id="UP001359485">
    <property type="component" value="Unassembled WGS sequence"/>
</dbReference>
<protein>
    <submittedName>
        <fullName evidence="1">Uncharacterized protein</fullName>
    </submittedName>
</protein>
<organism evidence="1 2">
    <name type="scientific">Polyplax serrata</name>
    <name type="common">Common mouse louse</name>
    <dbReference type="NCBI Taxonomy" id="468196"/>
    <lineage>
        <taxon>Eukaryota</taxon>
        <taxon>Metazoa</taxon>
        <taxon>Ecdysozoa</taxon>
        <taxon>Arthropoda</taxon>
        <taxon>Hexapoda</taxon>
        <taxon>Insecta</taxon>
        <taxon>Pterygota</taxon>
        <taxon>Neoptera</taxon>
        <taxon>Paraneoptera</taxon>
        <taxon>Psocodea</taxon>
        <taxon>Troctomorpha</taxon>
        <taxon>Phthiraptera</taxon>
        <taxon>Anoplura</taxon>
        <taxon>Polyplacidae</taxon>
        <taxon>Polyplax</taxon>
    </lineage>
</organism>
<evidence type="ECO:0000313" key="1">
    <source>
        <dbReference type="EMBL" id="KAK6641813.1"/>
    </source>
</evidence>
<evidence type="ECO:0000313" key="2">
    <source>
        <dbReference type="Proteomes" id="UP001359485"/>
    </source>
</evidence>
<proteinExistence type="predicted"/>
<comment type="caution">
    <text evidence="1">The sequence shown here is derived from an EMBL/GenBank/DDBJ whole genome shotgun (WGS) entry which is preliminary data.</text>
</comment>
<dbReference type="EMBL" id="JAWJWF010000001">
    <property type="protein sequence ID" value="KAK6641813.1"/>
    <property type="molecule type" value="Genomic_DNA"/>
</dbReference>
<keyword evidence="2" id="KW-1185">Reference proteome</keyword>
<reference evidence="1 2" key="1">
    <citation type="submission" date="2023-09" db="EMBL/GenBank/DDBJ databases">
        <title>Genomes of two closely related lineages of the louse Polyplax serrata with different host specificities.</title>
        <authorList>
            <person name="Martinu J."/>
            <person name="Tarabai H."/>
            <person name="Stefka J."/>
            <person name="Hypsa V."/>
        </authorList>
    </citation>
    <scope>NUCLEOTIDE SEQUENCE [LARGE SCALE GENOMIC DNA]</scope>
    <source>
        <strain evidence="1">98ZLc_SE</strain>
    </source>
</reference>
<sequence>MILTKLQIGVPALVVVFLSLTVGQIIQPKSKRQIYREQVLPSRGGKIPDGAFRTDRLALNRLNKEGIAVPDGVLLEHRNVHSHPHLNKHDPEDEESLIKIIQKSEDRYVPSPGKYHNEHPLTVASTYIIRKPIGPENTALRTPGQQMPHYQFHINKKIPVFGSAPNGFYQQQIIKELPTQFSTSLTGPNHNYLSSGPQNYKPVPIPSNKYLPTGPPTQKYPSLNIRFPEKSFYSKGHIPTIVHHPHPYGHQAPVSYQSVSYYPIIAPLELPNKDVLRDDYFRSKGPRKPQATSDNIHETAEWPALLEQVSNKINTLNQESYSSENSHSQFLTPEAAQSEYCTLTFNFGSAFFSQQRFLFSFCALRKEACSFKLQFANLIQVLGSIDSDSNYYSTSSGRYARKSKESSVGLNSKESTDGEEHIKAKCTSGLENTVEDGSSQC</sequence>
<accession>A0ABR1BJ47</accession>